<keyword evidence="3" id="KW-0804">Transcription</keyword>
<dbReference type="InterPro" id="IPR009057">
    <property type="entry name" value="Homeodomain-like_sf"/>
</dbReference>
<dbReference type="PANTHER" id="PTHR30055">
    <property type="entry name" value="HTH-TYPE TRANSCRIPTIONAL REGULATOR RUTR"/>
    <property type="match status" value="1"/>
</dbReference>
<organism evidence="7 8">
    <name type="scientific">Streptomyces aurantiacus JA 4570</name>
    <dbReference type="NCBI Taxonomy" id="1286094"/>
    <lineage>
        <taxon>Bacteria</taxon>
        <taxon>Bacillati</taxon>
        <taxon>Actinomycetota</taxon>
        <taxon>Actinomycetes</taxon>
        <taxon>Kitasatosporales</taxon>
        <taxon>Streptomycetaceae</taxon>
        <taxon>Streptomyces</taxon>
        <taxon>Streptomyces aurantiacus group</taxon>
    </lineage>
</organism>
<protein>
    <recommendedName>
        <fullName evidence="6">HTH tetR-type domain-containing protein</fullName>
    </recommendedName>
</protein>
<dbReference type="GO" id="GO:0003700">
    <property type="term" value="F:DNA-binding transcription factor activity"/>
    <property type="evidence" value="ECO:0007669"/>
    <property type="project" value="TreeGrafter"/>
</dbReference>
<evidence type="ECO:0000256" key="1">
    <source>
        <dbReference type="ARBA" id="ARBA00023015"/>
    </source>
</evidence>
<evidence type="ECO:0000256" key="3">
    <source>
        <dbReference type="ARBA" id="ARBA00023163"/>
    </source>
</evidence>
<comment type="caution">
    <text evidence="7">The sequence shown here is derived from an EMBL/GenBank/DDBJ whole genome shotgun (WGS) entry which is preliminary data.</text>
</comment>
<keyword evidence="8" id="KW-1185">Reference proteome</keyword>
<proteinExistence type="predicted"/>
<dbReference type="InterPro" id="IPR036271">
    <property type="entry name" value="Tet_transcr_reg_TetR-rel_C_sf"/>
</dbReference>
<dbReference type="Gene3D" id="1.10.10.60">
    <property type="entry name" value="Homeodomain-like"/>
    <property type="match status" value="1"/>
</dbReference>
<keyword evidence="1" id="KW-0805">Transcription regulation</keyword>
<dbReference type="EMBL" id="AOPZ01000458">
    <property type="protein sequence ID" value="EPH40005.1"/>
    <property type="molecule type" value="Genomic_DNA"/>
</dbReference>
<dbReference type="PROSITE" id="PS50977">
    <property type="entry name" value="HTH_TETR_2"/>
    <property type="match status" value="1"/>
</dbReference>
<accession>S3ZNT8</accession>
<evidence type="ECO:0000259" key="6">
    <source>
        <dbReference type="PROSITE" id="PS50977"/>
    </source>
</evidence>
<dbReference type="InterPro" id="IPR001647">
    <property type="entry name" value="HTH_TetR"/>
</dbReference>
<dbReference type="SUPFAM" id="SSF46689">
    <property type="entry name" value="Homeodomain-like"/>
    <property type="match status" value="1"/>
</dbReference>
<name>S3ZNT8_9ACTN</name>
<gene>
    <name evidence="7" type="ORF">STRAU_6947</name>
</gene>
<feature type="domain" description="HTH tetR-type" evidence="6">
    <location>
        <begin position="45"/>
        <end position="105"/>
    </location>
</feature>
<keyword evidence="2 4" id="KW-0238">DNA-binding</keyword>
<dbReference type="PATRIC" id="fig|1286094.4.peg.6869"/>
<feature type="region of interest" description="Disordered" evidence="5">
    <location>
        <begin position="1"/>
        <end position="48"/>
    </location>
</feature>
<dbReference type="AlphaFoldDB" id="S3ZNT8"/>
<dbReference type="GO" id="GO:0000976">
    <property type="term" value="F:transcription cis-regulatory region binding"/>
    <property type="evidence" value="ECO:0007669"/>
    <property type="project" value="TreeGrafter"/>
</dbReference>
<dbReference type="SUPFAM" id="SSF48498">
    <property type="entry name" value="Tetracyclin repressor-like, C-terminal domain"/>
    <property type="match status" value="1"/>
</dbReference>
<sequence>MMGRADDTAETDDTAGSDHGMAGRAAEPQVIWARPERTGRGPRPAHSRADIAAAAVRIADADGVDAVSMRRVAAELGCGTMSLYNYVPRKEDLYELMVDAVSGEYDLSGEASPDDSDGSDGSDGDWRARMLALARQTRAIMHRHPWLARVMSSVHGFSPNALRYLEHCLAVLEPLDAPHGTKLELVAAVNGAVMTSVANELAVAERSRSLPWSQEQEQAARGAYLAQQMAGGAYPRLARVLADTGAPADADEVFERMMRRVLGAFGQPVACSASAPDRP</sequence>
<feature type="DNA-binding region" description="H-T-H motif" evidence="4">
    <location>
        <begin position="68"/>
        <end position="87"/>
    </location>
</feature>
<evidence type="ECO:0000313" key="8">
    <source>
        <dbReference type="Proteomes" id="UP000014629"/>
    </source>
</evidence>
<evidence type="ECO:0000256" key="4">
    <source>
        <dbReference type="PROSITE-ProRule" id="PRU00335"/>
    </source>
</evidence>
<dbReference type="Gene3D" id="1.10.357.10">
    <property type="entry name" value="Tetracycline Repressor, domain 2"/>
    <property type="match status" value="1"/>
</dbReference>
<dbReference type="InterPro" id="IPR004111">
    <property type="entry name" value="Repressor_TetR_C"/>
</dbReference>
<reference evidence="7 8" key="1">
    <citation type="submission" date="2013-02" db="EMBL/GenBank/DDBJ databases">
        <title>Draft Genome Sequence of Streptomyces aurantiacus, Which Produces Setomimycin.</title>
        <authorList>
            <person name="Gruening B.A."/>
            <person name="Praeg A."/>
            <person name="Erxleben A."/>
            <person name="Guenther S."/>
            <person name="Mueller M."/>
        </authorList>
    </citation>
    <scope>NUCLEOTIDE SEQUENCE [LARGE SCALE GENOMIC DNA]</scope>
    <source>
        <strain evidence="7 8">JA 4570</strain>
    </source>
</reference>
<dbReference type="Proteomes" id="UP000014629">
    <property type="component" value="Unassembled WGS sequence"/>
</dbReference>
<evidence type="ECO:0000313" key="7">
    <source>
        <dbReference type="EMBL" id="EPH40005.1"/>
    </source>
</evidence>
<dbReference type="InterPro" id="IPR050109">
    <property type="entry name" value="HTH-type_TetR-like_transc_reg"/>
</dbReference>
<dbReference type="Pfam" id="PF00440">
    <property type="entry name" value="TetR_N"/>
    <property type="match status" value="1"/>
</dbReference>
<dbReference type="Pfam" id="PF02909">
    <property type="entry name" value="TetR_C_1"/>
    <property type="match status" value="1"/>
</dbReference>
<evidence type="ECO:0000256" key="2">
    <source>
        <dbReference type="ARBA" id="ARBA00023125"/>
    </source>
</evidence>
<dbReference type="PANTHER" id="PTHR30055:SF151">
    <property type="entry name" value="TRANSCRIPTIONAL REGULATORY PROTEIN"/>
    <property type="match status" value="1"/>
</dbReference>
<dbReference type="GO" id="GO:0045892">
    <property type="term" value="P:negative regulation of DNA-templated transcription"/>
    <property type="evidence" value="ECO:0007669"/>
    <property type="project" value="InterPro"/>
</dbReference>
<evidence type="ECO:0000256" key="5">
    <source>
        <dbReference type="SAM" id="MobiDB-lite"/>
    </source>
</evidence>